<feature type="region of interest" description="Disordered" evidence="1">
    <location>
        <begin position="344"/>
        <end position="437"/>
    </location>
</feature>
<reference evidence="4" key="1">
    <citation type="submission" date="2022-11" db="UniProtKB">
        <authorList>
            <consortium name="WormBaseParasite"/>
        </authorList>
    </citation>
    <scope>IDENTIFICATION</scope>
</reference>
<feature type="compositionally biased region" description="Basic residues" evidence="1">
    <location>
        <begin position="362"/>
        <end position="377"/>
    </location>
</feature>
<protein>
    <submittedName>
        <fullName evidence="4">BACK domain-containing protein</fullName>
    </submittedName>
</protein>
<evidence type="ECO:0000256" key="1">
    <source>
        <dbReference type="SAM" id="MobiDB-lite"/>
    </source>
</evidence>
<sequence length="437" mass="49289">METSDEAKLQKSRQITLHSNKDDFSIDIAMLKEYSNKIKQLDQNGKVPKMLDLSDYDVAAVATLVDYMITNGRTKARITNSILGDMAEIARTLEMDFLSKKIDEFILASVAQSEQFLVHALTMISMQMLLDTPLGRKIIDKAVFKFPIIVKLAIFTEIPLDAILRILDRCDLSVSSEYDVVEAAIRWLAAKPERVHFSYLVLRCIRIINLTPAQRLELFALIETTANYTRIMSAFAHYTFNNTNAHRACLLAEHNSYKRCGNRSGQIEYVINVPNRRITYRKKLPIKASYVTAKPKVSPVQGAGEGHSDGEEMKRIVFAVSQERRTTRAERMARYKEEYKRIQGRHRYSSAMPISTESSKAKSTKSSKSKQSRKQRKTAGSSPDSEGSSTYFNSTDNGETGSVREMDSAESENSSGTDQSSPPTPLSTDKFRGMRND</sequence>
<proteinExistence type="predicted"/>
<dbReference type="Gene3D" id="1.25.40.420">
    <property type="match status" value="1"/>
</dbReference>
<accession>A0A915PWH3</accession>
<evidence type="ECO:0000313" key="4">
    <source>
        <dbReference type="WBParaSite" id="sdigi.contig302.g7248.t1"/>
    </source>
</evidence>
<name>A0A915PWH3_9BILA</name>
<dbReference type="Proteomes" id="UP000887581">
    <property type="component" value="Unplaced"/>
</dbReference>
<organism evidence="3 4">
    <name type="scientific">Setaria digitata</name>
    <dbReference type="NCBI Taxonomy" id="48799"/>
    <lineage>
        <taxon>Eukaryota</taxon>
        <taxon>Metazoa</taxon>
        <taxon>Ecdysozoa</taxon>
        <taxon>Nematoda</taxon>
        <taxon>Chromadorea</taxon>
        <taxon>Rhabditida</taxon>
        <taxon>Spirurina</taxon>
        <taxon>Spiruromorpha</taxon>
        <taxon>Filarioidea</taxon>
        <taxon>Setariidae</taxon>
        <taxon>Setaria</taxon>
    </lineage>
</organism>
<dbReference type="InterPro" id="IPR011705">
    <property type="entry name" value="BACK"/>
</dbReference>
<dbReference type="Pfam" id="PF07707">
    <property type="entry name" value="BACK"/>
    <property type="match status" value="1"/>
</dbReference>
<keyword evidence="3" id="KW-1185">Reference proteome</keyword>
<dbReference type="SMART" id="SM00875">
    <property type="entry name" value="BACK"/>
    <property type="match status" value="1"/>
</dbReference>
<feature type="domain" description="BACK" evidence="2">
    <location>
        <begin position="83"/>
        <end position="220"/>
    </location>
</feature>
<evidence type="ECO:0000313" key="3">
    <source>
        <dbReference type="Proteomes" id="UP000887581"/>
    </source>
</evidence>
<dbReference type="WBParaSite" id="sdigi.contig302.g7248.t1">
    <property type="protein sequence ID" value="sdigi.contig302.g7248.t1"/>
    <property type="gene ID" value="sdigi.contig302.g7248"/>
</dbReference>
<feature type="compositionally biased region" description="Polar residues" evidence="1">
    <location>
        <begin position="380"/>
        <end position="400"/>
    </location>
</feature>
<evidence type="ECO:0000259" key="2">
    <source>
        <dbReference type="SMART" id="SM00875"/>
    </source>
</evidence>
<feature type="compositionally biased region" description="Polar residues" evidence="1">
    <location>
        <begin position="411"/>
        <end position="421"/>
    </location>
</feature>
<dbReference type="AlphaFoldDB" id="A0A915PWH3"/>